<proteinExistence type="predicted"/>
<dbReference type="AlphaFoldDB" id="A0A0K0DMQ8"/>
<reference evidence="1" key="1">
    <citation type="submission" date="2012-09" db="EMBL/GenBank/DDBJ databases">
        <authorList>
            <person name="Martin A.A."/>
        </authorList>
    </citation>
    <scope>NUCLEOTIDE SEQUENCE</scope>
</reference>
<keyword evidence="1" id="KW-1185">Reference proteome</keyword>
<dbReference type="Proteomes" id="UP000035642">
    <property type="component" value="Unassembled WGS sequence"/>
</dbReference>
<reference evidence="2" key="2">
    <citation type="submission" date="2017-02" db="UniProtKB">
        <authorList>
            <consortium name="WormBaseParasite"/>
        </authorList>
    </citation>
    <scope>IDENTIFICATION</scope>
</reference>
<accession>A0A0K0DMQ8</accession>
<organism evidence="1 2">
    <name type="scientific">Angiostrongylus cantonensis</name>
    <name type="common">Rat lungworm</name>
    <dbReference type="NCBI Taxonomy" id="6313"/>
    <lineage>
        <taxon>Eukaryota</taxon>
        <taxon>Metazoa</taxon>
        <taxon>Ecdysozoa</taxon>
        <taxon>Nematoda</taxon>
        <taxon>Chromadorea</taxon>
        <taxon>Rhabditida</taxon>
        <taxon>Rhabditina</taxon>
        <taxon>Rhabditomorpha</taxon>
        <taxon>Strongyloidea</taxon>
        <taxon>Metastrongylidae</taxon>
        <taxon>Angiostrongylus</taxon>
    </lineage>
</organism>
<dbReference type="WBParaSite" id="ACAC_0001299201-mRNA-1">
    <property type="protein sequence ID" value="ACAC_0001299201-mRNA-1"/>
    <property type="gene ID" value="ACAC_0001299201"/>
</dbReference>
<evidence type="ECO:0000313" key="1">
    <source>
        <dbReference type="Proteomes" id="UP000035642"/>
    </source>
</evidence>
<evidence type="ECO:0000313" key="2">
    <source>
        <dbReference type="WBParaSite" id="ACAC_0001299201-mRNA-1"/>
    </source>
</evidence>
<dbReference type="STRING" id="6313.A0A0K0DMQ8"/>
<protein>
    <submittedName>
        <fullName evidence="2">Transposon protein, putative, CACTA, En/Spm sub-class</fullName>
    </submittedName>
</protein>
<sequence length="474" mass="54407">MVGNRRALSSVHDAWGENLGMDSVVQRNQPIYGAMPHRGDDSNVWDEEDLQKEIVRVIMSPVDDEIVPASVAKDVGRAERMRSKVGKISGLHIKDLNRTKSIAISEDTPYRMWYPSENPKRLVCDEVKPFETPIRNGESVKWKEILGDPEVIYELRMRKQRLVPDIVLAPTIRRRLVHHIRKNKIYGDGSYQVFYPDMNYTKESSALRDVLMSMFSDRQLSSKLEVAIPGSPHALFPRAFIVGDKAWNSVKDGRMTYRVMWLKYSFKYTGIVILKNPRDCQFAKEVLFYHGYLVHLKNSDNANTVKLLSENLPWQWKLLDDDKNGECETTSSVGEAELTFEDTECGLRMFHTLVDMQQGLEIWIGTDDPPQRIFVKPIYCVSLNITKEVRVACDKFIRHVEEVATRLLSLFHGVYIDCSDAKNGRLLYGIIERHDGRDCRGTDARLLRVGAGSKFRPRIALIKLRLCILPEFGS</sequence>
<name>A0A0K0DMQ8_ANGCA</name>